<dbReference type="Pfam" id="PF00400">
    <property type="entry name" value="WD40"/>
    <property type="match status" value="4"/>
</dbReference>
<dbReference type="Proteomes" id="UP000796880">
    <property type="component" value="Unassembled WGS sequence"/>
</dbReference>
<keyword evidence="2" id="KW-0677">Repeat</keyword>
<feature type="repeat" description="WD" evidence="3">
    <location>
        <begin position="373"/>
        <end position="413"/>
    </location>
</feature>
<reference evidence="4" key="1">
    <citation type="submission" date="2020-03" db="EMBL/GenBank/DDBJ databases">
        <title>A high-quality chromosome-level genome assembly of a woody plant with both climbing and erect habits, Rhamnella rubrinervis.</title>
        <authorList>
            <person name="Lu Z."/>
            <person name="Yang Y."/>
            <person name="Zhu X."/>
            <person name="Sun Y."/>
        </authorList>
    </citation>
    <scope>NUCLEOTIDE SEQUENCE</scope>
    <source>
        <strain evidence="4">BYM</strain>
        <tissue evidence="4">Leaf</tissue>
    </source>
</reference>
<dbReference type="AlphaFoldDB" id="A0A8K0DTZ2"/>
<dbReference type="Gene3D" id="2.130.10.10">
    <property type="entry name" value="YVTN repeat-like/Quinoprotein amine dehydrogenase"/>
    <property type="match status" value="1"/>
</dbReference>
<proteinExistence type="predicted"/>
<protein>
    <recommendedName>
        <fullName evidence="6">WD repeat-containing protein 44</fullName>
    </recommendedName>
</protein>
<evidence type="ECO:0000256" key="2">
    <source>
        <dbReference type="ARBA" id="ARBA00022737"/>
    </source>
</evidence>
<evidence type="ECO:0000256" key="3">
    <source>
        <dbReference type="PROSITE-ProRule" id="PRU00221"/>
    </source>
</evidence>
<comment type="caution">
    <text evidence="4">The sequence shown here is derived from an EMBL/GenBank/DDBJ whole genome shotgun (WGS) entry which is preliminary data.</text>
</comment>
<feature type="repeat" description="WD" evidence="3">
    <location>
        <begin position="557"/>
        <end position="589"/>
    </location>
</feature>
<dbReference type="SUPFAM" id="SSF50978">
    <property type="entry name" value="WD40 repeat-like"/>
    <property type="match status" value="1"/>
</dbReference>
<name>A0A8K0DTZ2_9ROSA</name>
<sequence length="742" mass="83820">MNNCIDEQEDQFYDTREDLSSVSDWDSDCSEDSSLSVLGRLSYEVWSQNPDTVQERRHKFMKWMGLDLDRDFITREEIEDVLSDKTDLGIDRITEDGGAVLRTWGFNEEFTSTLSTMSSLSNEAPESSGNGALEENLFCEVIKLDNGIEFKEAEPSRDGILELWRVGTKQSVSTEEFQRNHSGSPSVQQVLRREVEHARYNVDVKKKVKRGWLTKLGIGMCVVDRNWDAVLHPGDLKPSLKMGMQRVRAHPCRKRTKELSSLYAGQEFQAHEGSILTMKFSLDGQYLASAGEDGIVRVWKVNEADRSDKFDVDATNDSSCVYFTMDHLSKLDLLDVEKEKYGKGKRTKRSSDSTCVILPPKIFHILERPLHEFHGHSGEVLDLSWSNNGFLLSSSVDKTVRLWQVGCNRCLRVFSHNDYVTCVDFNPMDDNYFISGSIDGKVRIWEVIRCKVVDYIDIREIVTAVAYRPDGKGGIVGSMTGNCRFYNILDNRLQPDAQICLQGKKKSPGKRITGFQFSPSDPSKVMVSSADSIVRVICGVDIICKFKGIRNATSQMSASFTSDGKHVISASEDSNVYIWNYSNQDRPSSRTKKVWSCESFLSHNASLAVPWCGLKTLPDTIPLPALVRDMQQQESRFENGLNHHNFVEDLKQKMPLSSPDCFSLSRGFLLDSSTRGSATWPEEKLVNSTAISPTMCKSEYRLLKSAYQSMAGSPHMWGLAIVTAGWDGRIRTYQNYGLPFRV</sequence>
<organism evidence="4 5">
    <name type="scientific">Rhamnella rubrinervis</name>
    <dbReference type="NCBI Taxonomy" id="2594499"/>
    <lineage>
        <taxon>Eukaryota</taxon>
        <taxon>Viridiplantae</taxon>
        <taxon>Streptophyta</taxon>
        <taxon>Embryophyta</taxon>
        <taxon>Tracheophyta</taxon>
        <taxon>Spermatophyta</taxon>
        <taxon>Magnoliopsida</taxon>
        <taxon>eudicotyledons</taxon>
        <taxon>Gunneridae</taxon>
        <taxon>Pentapetalae</taxon>
        <taxon>rosids</taxon>
        <taxon>fabids</taxon>
        <taxon>Rosales</taxon>
        <taxon>Rhamnaceae</taxon>
        <taxon>rhamnoid group</taxon>
        <taxon>Rhamneae</taxon>
        <taxon>Rhamnella</taxon>
    </lineage>
</organism>
<evidence type="ECO:0000313" key="5">
    <source>
        <dbReference type="Proteomes" id="UP000796880"/>
    </source>
</evidence>
<keyword evidence="5" id="KW-1185">Reference proteome</keyword>
<dbReference type="InterPro" id="IPR036322">
    <property type="entry name" value="WD40_repeat_dom_sf"/>
</dbReference>
<evidence type="ECO:0000313" key="4">
    <source>
        <dbReference type="EMBL" id="KAF3434219.1"/>
    </source>
</evidence>
<evidence type="ECO:0000256" key="1">
    <source>
        <dbReference type="ARBA" id="ARBA00022574"/>
    </source>
</evidence>
<dbReference type="PANTHER" id="PTHR14221">
    <property type="entry name" value="WD REPEAT DOMAIN 44"/>
    <property type="match status" value="1"/>
</dbReference>
<dbReference type="CDD" id="cd00200">
    <property type="entry name" value="WD40"/>
    <property type="match status" value="1"/>
</dbReference>
<dbReference type="PROSITE" id="PS50294">
    <property type="entry name" value="WD_REPEATS_REGION"/>
    <property type="match status" value="3"/>
</dbReference>
<dbReference type="InterPro" id="IPR001680">
    <property type="entry name" value="WD40_rpt"/>
</dbReference>
<dbReference type="InterPro" id="IPR015943">
    <property type="entry name" value="WD40/YVTN_repeat-like_dom_sf"/>
</dbReference>
<accession>A0A8K0DTZ2</accession>
<dbReference type="OrthoDB" id="408728at2759"/>
<dbReference type="PRINTS" id="PR00320">
    <property type="entry name" value="GPROTEINBRPT"/>
</dbReference>
<dbReference type="PROSITE" id="PS50082">
    <property type="entry name" value="WD_REPEATS_2"/>
    <property type="match status" value="4"/>
</dbReference>
<gene>
    <name evidence="4" type="ORF">FNV43_RR25322</name>
</gene>
<feature type="repeat" description="WD" evidence="3">
    <location>
        <begin position="268"/>
        <end position="309"/>
    </location>
</feature>
<keyword evidence="1 3" id="KW-0853">WD repeat</keyword>
<dbReference type="InterPro" id="IPR020472">
    <property type="entry name" value="WD40_PAC1"/>
</dbReference>
<evidence type="ECO:0008006" key="6">
    <source>
        <dbReference type="Google" id="ProtNLM"/>
    </source>
</evidence>
<dbReference type="SMART" id="SM00320">
    <property type="entry name" value="WD40"/>
    <property type="match status" value="6"/>
</dbReference>
<dbReference type="InterPro" id="IPR040324">
    <property type="entry name" value="WDR44/Dgr2"/>
</dbReference>
<dbReference type="EMBL" id="VOIH02000011">
    <property type="protein sequence ID" value="KAF3434219.1"/>
    <property type="molecule type" value="Genomic_DNA"/>
</dbReference>
<dbReference type="PANTHER" id="PTHR14221:SF5">
    <property type="entry name" value="TRANSDUCIN_WD40 REPEAT-LIKE SUPERFAMILY PROTEIN"/>
    <property type="match status" value="1"/>
</dbReference>
<feature type="repeat" description="WD" evidence="3">
    <location>
        <begin position="413"/>
        <end position="447"/>
    </location>
</feature>